<dbReference type="EMBL" id="CP011770">
    <property type="protein sequence ID" value="AKM10043.1"/>
    <property type="molecule type" value="Genomic_DNA"/>
</dbReference>
<reference evidence="1 2" key="1">
    <citation type="submission" date="2015-06" db="EMBL/GenBank/DDBJ databases">
        <authorList>
            <person name="Zeng Y."/>
            <person name="Huang Y."/>
        </authorList>
    </citation>
    <scope>NUCLEOTIDE SEQUENCE [LARGE SCALE GENOMIC DNA]</scope>
    <source>
        <strain evidence="1 2">PQ-2</strain>
    </source>
</reference>
<dbReference type="KEGG" id="cna:AB433_08750"/>
<organism evidence="1 2">
    <name type="scientific">Croceicoccus naphthovorans</name>
    <dbReference type="NCBI Taxonomy" id="1348774"/>
    <lineage>
        <taxon>Bacteria</taxon>
        <taxon>Pseudomonadati</taxon>
        <taxon>Pseudomonadota</taxon>
        <taxon>Alphaproteobacteria</taxon>
        <taxon>Sphingomonadales</taxon>
        <taxon>Erythrobacteraceae</taxon>
        <taxon>Croceicoccus</taxon>
    </lineage>
</organism>
<evidence type="ECO:0000313" key="2">
    <source>
        <dbReference type="Proteomes" id="UP000035287"/>
    </source>
</evidence>
<dbReference type="RefSeq" id="WP_047820721.1">
    <property type="nucleotide sequence ID" value="NZ_CP011770.1"/>
</dbReference>
<gene>
    <name evidence="1" type="ORF">AB433_08750</name>
</gene>
<sequence>MGILLSPVEKAERRLAEFRAELETARDRIRPDLDADDRFAINEDIKTLEGKEAAALEALSGARELAAKAEADAAKEDARNLIEAYRREAEREAPTRLRKFDKLARSAAAELNWLADHRKRADDVNKLAREFGLRGALLHNVGMP</sequence>
<dbReference type="AlphaFoldDB" id="A0A0G3XI87"/>
<evidence type="ECO:0000313" key="1">
    <source>
        <dbReference type="EMBL" id="AKM10043.1"/>
    </source>
</evidence>
<protein>
    <submittedName>
        <fullName evidence="1">Uncharacterized protein</fullName>
    </submittedName>
</protein>
<dbReference type="Proteomes" id="UP000035287">
    <property type="component" value="Chromosome"/>
</dbReference>
<proteinExistence type="predicted"/>
<keyword evidence="2" id="KW-1185">Reference proteome</keyword>
<name>A0A0G3XI87_9SPHN</name>
<dbReference type="PATRIC" id="fig|1348774.3.peg.1834"/>
<accession>A0A0G3XI87</accession>